<keyword evidence="2" id="KW-1185">Reference proteome</keyword>
<dbReference type="AlphaFoldDB" id="A0AA38GE73"/>
<comment type="caution">
    <text evidence="1">The sequence shown here is derived from an EMBL/GenBank/DDBJ whole genome shotgun (WGS) entry which is preliminary data.</text>
</comment>
<dbReference type="Proteomes" id="UP000824469">
    <property type="component" value="Unassembled WGS sequence"/>
</dbReference>
<accession>A0AA38GE73</accession>
<proteinExistence type="predicted"/>
<evidence type="ECO:0000313" key="1">
    <source>
        <dbReference type="EMBL" id="KAH9320168.1"/>
    </source>
</evidence>
<sequence length="69" mass="7724">DVLLGCWRFLPTCASKGILVGLSMGDLPSFLEWASLTQRSFRPSSGNYLWSSVTSTFWELWSLLGIHSN</sequence>
<evidence type="ECO:0000313" key="2">
    <source>
        <dbReference type="Proteomes" id="UP000824469"/>
    </source>
</evidence>
<name>A0AA38GE73_TAXCH</name>
<reference evidence="1 2" key="1">
    <citation type="journal article" date="2021" name="Nat. Plants">
        <title>The Taxus genome provides insights into paclitaxel biosynthesis.</title>
        <authorList>
            <person name="Xiong X."/>
            <person name="Gou J."/>
            <person name="Liao Q."/>
            <person name="Li Y."/>
            <person name="Zhou Q."/>
            <person name="Bi G."/>
            <person name="Li C."/>
            <person name="Du R."/>
            <person name="Wang X."/>
            <person name="Sun T."/>
            <person name="Guo L."/>
            <person name="Liang H."/>
            <person name="Lu P."/>
            <person name="Wu Y."/>
            <person name="Zhang Z."/>
            <person name="Ro D.K."/>
            <person name="Shang Y."/>
            <person name="Huang S."/>
            <person name="Yan J."/>
        </authorList>
    </citation>
    <scope>NUCLEOTIDE SEQUENCE [LARGE SCALE GENOMIC DNA]</scope>
    <source>
        <strain evidence="1">Ta-2019</strain>
    </source>
</reference>
<feature type="non-terminal residue" evidence="1">
    <location>
        <position position="1"/>
    </location>
</feature>
<protein>
    <submittedName>
        <fullName evidence="1">Uncharacterized protein</fullName>
    </submittedName>
</protein>
<gene>
    <name evidence="1" type="ORF">KI387_021937</name>
</gene>
<feature type="non-terminal residue" evidence="1">
    <location>
        <position position="69"/>
    </location>
</feature>
<organism evidence="1 2">
    <name type="scientific">Taxus chinensis</name>
    <name type="common">Chinese yew</name>
    <name type="synonym">Taxus wallichiana var. chinensis</name>
    <dbReference type="NCBI Taxonomy" id="29808"/>
    <lineage>
        <taxon>Eukaryota</taxon>
        <taxon>Viridiplantae</taxon>
        <taxon>Streptophyta</taxon>
        <taxon>Embryophyta</taxon>
        <taxon>Tracheophyta</taxon>
        <taxon>Spermatophyta</taxon>
        <taxon>Pinopsida</taxon>
        <taxon>Pinidae</taxon>
        <taxon>Conifers II</taxon>
        <taxon>Cupressales</taxon>
        <taxon>Taxaceae</taxon>
        <taxon>Taxus</taxon>
    </lineage>
</organism>
<dbReference type="EMBL" id="JAHRHJ020000004">
    <property type="protein sequence ID" value="KAH9320168.1"/>
    <property type="molecule type" value="Genomic_DNA"/>
</dbReference>